<dbReference type="PANTHER" id="PTHR43757">
    <property type="entry name" value="AMINOMETHYLTRANSFERASE"/>
    <property type="match status" value="1"/>
</dbReference>
<proteinExistence type="predicted"/>
<dbReference type="PIRSF" id="PIRSF006487">
    <property type="entry name" value="GcvT"/>
    <property type="match status" value="1"/>
</dbReference>
<sequence>SKPYFIGQKSLESVRPTVEKEECQWQEEEGELRRTVLYEEHLKLTKKVIPFAGWEMPVWYTSVSEEHKAVRETAGLFDVAHMGVLEVAGEHATSFLDLVTSNYVRWIGDGQSQYAYLLDPYGNVIDDVFIYRRAVDRYMLVINASNAEKDLAWLNAVNSGKYLIDEAHPDLEIDGKAIIRDLKDPSSGEDQRVDLAIQGPNSLAILQSLTEDTCTEPSRSKGLRAKLARISRTEFIETELAGIELIVSRTGYTGEDIGYELYLHPDYA</sequence>
<organism evidence="2">
    <name type="scientific">marine sediment metagenome</name>
    <dbReference type="NCBI Taxonomy" id="412755"/>
    <lineage>
        <taxon>unclassified sequences</taxon>
        <taxon>metagenomes</taxon>
        <taxon>ecological metagenomes</taxon>
    </lineage>
</organism>
<dbReference type="EMBL" id="BARS01024584">
    <property type="protein sequence ID" value="GAG09632.1"/>
    <property type="molecule type" value="Genomic_DNA"/>
</dbReference>
<feature type="non-terminal residue" evidence="2">
    <location>
        <position position="1"/>
    </location>
</feature>
<dbReference type="InterPro" id="IPR028896">
    <property type="entry name" value="GcvT/YgfZ/DmdA"/>
</dbReference>
<comment type="caution">
    <text evidence="2">The sequence shown here is derived from an EMBL/GenBank/DDBJ whole genome shotgun (WGS) entry which is preliminary data.</text>
</comment>
<dbReference type="InterPro" id="IPR027266">
    <property type="entry name" value="TrmE/GcvT-like"/>
</dbReference>
<dbReference type="Gene3D" id="3.30.1360.120">
    <property type="entry name" value="Probable tRNA modification gtpase trme, domain 1"/>
    <property type="match status" value="1"/>
</dbReference>
<dbReference type="Pfam" id="PF01571">
    <property type="entry name" value="GCV_T"/>
    <property type="match status" value="1"/>
</dbReference>
<evidence type="ECO:0000313" key="2">
    <source>
        <dbReference type="EMBL" id="GAG09632.1"/>
    </source>
</evidence>
<feature type="non-terminal residue" evidence="2">
    <location>
        <position position="268"/>
    </location>
</feature>
<dbReference type="PANTHER" id="PTHR43757:SF2">
    <property type="entry name" value="AMINOMETHYLTRANSFERASE, MITOCHONDRIAL"/>
    <property type="match status" value="1"/>
</dbReference>
<gene>
    <name evidence="2" type="ORF">S01H1_39018</name>
</gene>
<evidence type="ECO:0000259" key="1">
    <source>
        <dbReference type="Pfam" id="PF01571"/>
    </source>
</evidence>
<name>X0VEG6_9ZZZZ</name>
<accession>X0VEG6</accession>
<dbReference type="SUPFAM" id="SSF103025">
    <property type="entry name" value="Folate-binding domain"/>
    <property type="match status" value="1"/>
</dbReference>
<feature type="domain" description="GCVT N-terminal" evidence="1">
    <location>
        <begin position="37"/>
        <end position="267"/>
    </location>
</feature>
<protein>
    <recommendedName>
        <fullName evidence="1">GCVT N-terminal domain-containing protein</fullName>
    </recommendedName>
</protein>
<dbReference type="AlphaFoldDB" id="X0VEG6"/>
<reference evidence="2" key="1">
    <citation type="journal article" date="2014" name="Front. Microbiol.">
        <title>High frequency of phylogenetically diverse reductive dehalogenase-homologous genes in deep subseafloor sedimentary metagenomes.</title>
        <authorList>
            <person name="Kawai M."/>
            <person name="Futagami T."/>
            <person name="Toyoda A."/>
            <person name="Takaki Y."/>
            <person name="Nishi S."/>
            <person name="Hori S."/>
            <person name="Arai W."/>
            <person name="Tsubouchi T."/>
            <person name="Morono Y."/>
            <person name="Uchiyama I."/>
            <person name="Ito T."/>
            <person name="Fujiyama A."/>
            <person name="Inagaki F."/>
            <person name="Takami H."/>
        </authorList>
    </citation>
    <scope>NUCLEOTIDE SEQUENCE</scope>
    <source>
        <strain evidence="2">Expedition CK06-06</strain>
    </source>
</reference>
<dbReference type="InterPro" id="IPR006222">
    <property type="entry name" value="GCVT_N"/>
</dbReference>